<gene>
    <name evidence="1" type="ORF">GCM10025865_21660</name>
</gene>
<dbReference type="EMBL" id="AP027729">
    <property type="protein sequence ID" value="BDZ42867.1"/>
    <property type="molecule type" value="Genomic_DNA"/>
</dbReference>
<name>A0ABM8G405_9CELL</name>
<protein>
    <submittedName>
        <fullName evidence="1">Uncharacterized protein</fullName>
    </submittedName>
</protein>
<sequence>MWTCLFAADELELAERAFDRIEEILAGPGAGAWSTADREMGWARRWHHARKDRSSGPTPQGRVAFGVIDYAQPGRAKASQNIGDQVQTLASLGHVVRHQNLKFHGDPELVSFVEGLQGRVRPELALDSTAAEIDLVRVDRDASSYHELSEPTWLLEFGWHMHSLLNKEVWDFPFTRTSARSSSRSTATSVVC</sequence>
<organism evidence="1 2">
    <name type="scientific">Paraoerskovia sediminicola</name>
    <dbReference type="NCBI Taxonomy" id="1138587"/>
    <lineage>
        <taxon>Bacteria</taxon>
        <taxon>Bacillati</taxon>
        <taxon>Actinomycetota</taxon>
        <taxon>Actinomycetes</taxon>
        <taxon>Micrococcales</taxon>
        <taxon>Cellulomonadaceae</taxon>
        <taxon>Paraoerskovia</taxon>
    </lineage>
</organism>
<proteinExistence type="predicted"/>
<accession>A0ABM8G405</accession>
<evidence type="ECO:0000313" key="1">
    <source>
        <dbReference type="EMBL" id="BDZ42867.1"/>
    </source>
</evidence>
<dbReference type="RefSeq" id="WP_286217266.1">
    <property type="nucleotide sequence ID" value="NZ_AP027729.1"/>
</dbReference>
<evidence type="ECO:0000313" key="2">
    <source>
        <dbReference type="Proteomes" id="UP001321475"/>
    </source>
</evidence>
<reference evidence="2" key="1">
    <citation type="journal article" date="2019" name="Int. J. Syst. Evol. Microbiol.">
        <title>The Global Catalogue of Microorganisms (GCM) 10K type strain sequencing project: providing services to taxonomists for standard genome sequencing and annotation.</title>
        <authorList>
            <consortium name="The Broad Institute Genomics Platform"/>
            <consortium name="The Broad Institute Genome Sequencing Center for Infectious Disease"/>
            <person name="Wu L."/>
            <person name="Ma J."/>
        </authorList>
    </citation>
    <scope>NUCLEOTIDE SEQUENCE [LARGE SCALE GENOMIC DNA]</scope>
    <source>
        <strain evidence="2">NBRC 108565</strain>
    </source>
</reference>
<keyword evidence="2" id="KW-1185">Reference proteome</keyword>
<dbReference type="Proteomes" id="UP001321475">
    <property type="component" value="Chromosome"/>
</dbReference>